<dbReference type="NCBIfam" id="TIGR03142">
    <property type="entry name" value="cytochro_ccmI"/>
    <property type="match status" value="1"/>
</dbReference>
<evidence type="ECO:0000313" key="9">
    <source>
        <dbReference type="Proteomes" id="UP000627715"/>
    </source>
</evidence>
<dbReference type="GO" id="GO:0030313">
    <property type="term" value="C:cell envelope"/>
    <property type="evidence" value="ECO:0007669"/>
    <property type="project" value="UniProtKB-SubCell"/>
</dbReference>
<dbReference type="AlphaFoldDB" id="A0A917GJW4"/>
<keyword evidence="9" id="KW-1185">Reference proteome</keyword>
<keyword evidence="2" id="KW-0677">Repeat</keyword>
<dbReference type="Proteomes" id="UP000627715">
    <property type="component" value="Unassembled WGS sequence"/>
</dbReference>
<dbReference type="Gene3D" id="1.25.40.10">
    <property type="entry name" value="Tetratricopeptide repeat domain"/>
    <property type="match status" value="1"/>
</dbReference>
<keyword evidence="5" id="KW-0472">Membrane</keyword>
<dbReference type="InterPro" id="IPR017560">
    <property type="entry name" value="Cyt_c_biogenesis_CcmI"/>
</dbReference>
<reference evidence="8" key="1">
    <citation type="journal article" date="2014" name="Int. J. Syst. Evol. Microbiol.">
        <title>Complete genome sequence of Corynebacterium casei LMG S-19264T (=DSM 44701T), isolated from a smear-ripened cheese.</title>
        <authorList>
            <consortium name="US DOE Joint Genome Institute (JGI-PGF)"/>
            <person name="Walter F."/>
            <person name="Albersmeier A."/>
            <person name="Kalinowski J."/>
            <person name="Ruckert C."/>
        </authorList>
    </citation>
    <scope>NUCLEOTIDE SEQUENCE</scope>
    <source>
        <strain evidence="8">CGMCC 1.15425</strain>
    </source>
</reference>
<reference evidence="8" key="2">
    <citation type="submission" date="2020-09" db="EMBL/GenBank/DDBJ databases">
        <authorList>
            <person name="Sun Q."/>
            <person name="Zhou Y."/>
        </authorList>
    </citation>
    <scope>NUCLEOTIDE SEQUENCE</scope>
    <source>
        <strain evidence="8">CGMCC 1.15425</strain>
    </source>
</reference>
<name>A0A917GJW4_9GAMM</name>
<feature type="transmembrane region" description="Helical" evidence="5">
    <location>
        <begin position="104"/>
        <end position="124"/>
    </location>
</feature>
<dbReference type="SMART" id="SM00028">
    <property type="entry name" value="TPR"/>
    <property type="match status" value="2"/>
</dbReference>
<keyword evidence="5" id="KW-1133">Transmembrane helix</keyword>
<gene>
    <name evidence="8" type="ORF">GCM10011403_02210</name>
</gene>
<dbReference type="Pfam" id="PF23914">
    <property type="entry name" value="TPR_CcmH_CycH"/>
    <property type="match status" value="1"/>
</dbReference>
<comment type="caution">
    <text evidence="8">The sequence shown here is derived from an EMBL/GenBank/DDBJ whole genome shotgun (WGS) entry which is preliminary data.</text>
</comment>
<proteinExistence type="predicted"/>
<evidence type="ECO:0000256" key="2">
    <source>
        <dbReference type="ARBA" id="ARBA00022737"/>
    </source>
</evidence>
<dbReference type="PANTHER" id="PTHR47870:SF4">
    <property type="entry name" value="CYTOCHROME C-TYPE BIOGENESIS PROTEIN CYCH"/>
    <property type="match status" value="1"/>
</dbReference>
<feature type="domain" description="Cytochrome c-type biogenesis protein H TPR" evidence="7">
    <location>
        <begin position="145"/>
        <end position="274"/>
    </location>
</feature>
<dbReference type="InterPro" id="IPR056412">
    <property type="entry name" value="Ig_CycH"/>
</dbReference>
<keyword evidence="4" id="KW-0802">TPR repeat</keyword>
<comment type="subcellular location">
    <subcellularLocation>
        <location evidence="1">Cell envelope</location>
    </subcellularLocation>
</comment>
<evidence type="ECO:0000256" key="1">
    <source>
        <dbReference type="ARBA" id="ARBA00004196"/>
    </source>
</evidence>
<protein>
    <submittedName>
        <fullName evidence="8">C-type cytochrome biogenesis protein CcmI</fullName>
    </submittedName>
</protein>
<dbReference type="EMBL" id="BMIY01000001">
    <property type="protein sequence ID" value="GGG48703.1"/>
    <property type="molecule type" value="Genomic_DNA"/>
</dbReference>
<evidence type="ECO:0000259" key="6">
    <source>
        <dbReference type="Pfam" id="PF23892"/>
    </source>
</evidence>
<keyword evidence="5" id="KW-0812">Transmembrane</keyword>
<dbReference type="PANTHER" id="PTHR47870">
    <property type="entry name" value="CYTOCHROME C-TYPE BIOGENESIS PROTEIN CCMH"/>
    <property type="match status" value="1"/>
</dbReference>
<feature type="domain" description="Cytochrome c-type biogenesis protein H Ig-like" evidence="6">
    <location>
        <begin position="305"/>
        <end position="410"/>
    </location>
</feature>
<dbReference type="InterPro" id="IPR051263">
    <property type="entry name" value="C-type_cytochrome_biogenesis"/>
</dbReference>
<evidence type="ECO:0000256" key="3">
    <source>
        <dbReference type="ARBA" id="ARBA00022748"/>
    </source>
</evidence>
<dbReference type="InterPro" id="IPR056413">
    <property type="entry name" value="TPR_CcmH_CycH"/>
</dbReference>
<dbReference type="GO" id="GO:0017004">
    <property type="term" value="P:cytochrome complex assembly"/>
    <property type="evidence" value="ECO:0007669"/>
    <property type="project" value="UniProtKB-KW"/>
</dbReference>
<dbReference type="Pfam" id="PF23892">
    <property type="entry name" value="Ig_CycH"/>
    <property type="match status" value="1"/>
</dbReference>
<dbReference type="InterPro" id="IPR011990">
    <property type="entry name" value="TPR-like_helical_dom_sf"/>
</dbReference>
<organism evidence="8 9">
    <name type="scientific">Pseudohongiella nitratireducens</name>
    <dbReference type="NCBI Taxonomy" id="1768907"/>
    <lineage>
        <taxon>Bacteria</taxon>
        <taxon>Pseudomonadati</taxon>
        <taxon>Pseudomonadota</taxon>
        <taxon>Gammaproteobacteria</taxon>
        <taxon>Pseudomonadales</taxon>
        <taxon>Pseudohongiellaceae</taxon>
        <taxon>Pseudohongiella</taxon>
    </lineage>
</organism>
<dbReference type="GO" id="GO:0005886">
    <property type="term" value="C:plasma membrane"/>
    <property type="evidence" value="ECO:0007669"/>
    <property type="project" value="TreeGrafter"/>
</dbReference>
<dbReference type="InterPro" id="IPR019734">
    <property type="entry name" value="TPR_rpt"/>
</dbReference>
<dbReference type="SUPFAM" id="SSF48452">
    <property type="entry name" value="TPR-like"/>
    <property type="match status" value="1"/>
</dbReference>
<evidence type="ECO:0000256" key="4">
    <source>
        <dbReference type="ARBA" id="ARBA00022803"/>
    </source>
</evidence>
<keyword evidence="3" id="KW-0201">Cytochrome c-type biogenesis</keyword>
<evidence type="ECO:0000313" key="8">
    <source>
        <dbReference type="EMBL" id="GGG48703.1"/>
    </source>
</evidence>
<sequence length="420" mass="45723">MFWVICILLLVLAFAFIAVPVLRQRVISLNDRQQRAAANLAIYQERLEELHTDLRENLIDQAQFTALKAELSRSLLTDVEDQDLRVDPAVAEPDKKALFSAARLMPLLASVFLLAASFVLYDLWGAQNDLKLAGIVERTAEARDNPQAIADLIYEIGDVVEDDRENAWAWYLMARNLVMLGQMPEAASAFDRAAQLMENPQDKAAVLGQYAQAQYVASGQELTEEVMGIITQAQRLNPREMTVLQLLGADAYVNQDYQSALTYWQQVLTMMPTGPDSQFIQQMMADAESRLESQGGAGSDAVAPQVAVNLSVSQDITVSARTRVFVSAQQADGTAGPPLAVKVLQFSDLPTVVTLSDADAVGPFALSSAESVSIVATISLSGSADVARGDYQGRSGIIRLPDDSEEPVSVSLQISDVVRE</sequence>
<accession>A0A917GJW4</accession>
<dbReference type="OrthoDB" id="9776053at2"/>
<evidence type="ECO:0000259" key="7">
    <source>
        <dbReference type="Pfam" id="PF23914"/>
    </source>
</evidence>
<evidence type="ECO:0000256" key="5">
    <source>
        <dbReference type="SAM" id="Phobius"/>
    </source>
</evidence>